<feature type="transmembrane region" description="Helical" evidence="1">
    <location>
        <begin position="6"/>
        <end position="25"/>
    </location>
</feature>
<evidence type="ECO:0000313" key="3">
    <source>
        <dbReference type="Proteomes" id="UP000051020"/>
    </source>
</evidence>
<proteinExistence type="predicted"/>
<keyword evidence="1" id="KW-0472">Membrane</keyword>
<name>A0A837RES5_LACPE</name>
<protein>
    <submittedName>
        <fullName evidence="2">Uncharacterized protein</fullName>
    </submittedName>
</protein>
<keyword evidence="1" id="KW-1133">Transmembrane helix</keyword>
<evidence type="ECO:0000313" key="2">
    <source>
        <dbReference type="EMBL" id="KRK26590.1"/>
    </source>
</evidence>
<sequence length="66" mass="7761">MELPYFWLYLMLVAASILHGLAPTADNKASSYIKCRQTILVHFKVWTLRAILIMTKTHQRFMNNHL</sequence>
<dbReference type="EMBL" id="AZCU01000002">
    <property type="protein sequence ID" value="KRK26590.1"/>
    <property type="molecule type" value="Genomic_DNA"/>
</dbReference>
<evidence type="ECO:0000256" key="1">
    <source>
        <dbReference type="SAM" id="Phobius"/>
    </source>
</evidence>
<dbReference type="Proteomes" id="UP000051020">
    <property type="component" value="Unassembled WGS sequence"/>
</dbReference>
<organism evidence="2 3">
    <name type="scientific">Lactiplantibacillus pentosus DSM 20314</name>
    <dbReference type="NCBI Taxonomy" id="1423791"/>
    <lineage>
        <taxon>Bacteria</taxon>
        <taxon>Bacillati</taxon>
        <taxon>Bacillota</taxon>
        <taxon>Bacilli</taxon>
        <taxon>Lactobacillales</taxon>
        <taxon>Lactobacillaceae</taxon>
        <taxon>Lactiplantibacillus</taxon>
    </lineage>
</organism>
<gene>
    <name evidence="2" type="ORF">FD24_GL001386</name>
</gene>
<comment type="caution">
    <text evidence="2">The sequence shown here is derived from an EMBL/GenBank/DDBJ whole genome shotgun (WGS) entry which is preliminary data.</text>
</comment>
<dbReference type="AlphaFoldDB" id="A0A837RES5"/>
<reference evidence="2 3" key="1">
    <citation type="journal article" date="2015" name="Genome Announc.">
        <title>Expanding the biotechnology potential of lactobacilli through comparative genomics of 213 strains and associated genera.</title>
        <authorList>
            <person name="Sun Z."/>
            <person name="Harris H.M."/>
            <person name="McCann A."/>
            <person name="Guo C."/>
            <person name="Argimon S."/>
            <person name="Zhang W."/>
            <person name="Yang X."/>
            <person name="Jeffery I.B."/>
            <person name="Cooney J.C."/>
            <person name="Kagawa T.F."/>
            <person name="Liu W."/>
            <person name="Song Y."/>
            <person name="Salvetti E."/>
            <person name="Wrobel A."/>
            <person name="Rasinkangas P."/>
            <person name="Parkhill J."/>
            <person name="Rea M.C."/>
            <person name="O'Sullivan O."/>
            <person name="Ritari J."/>
            <person name="Douillard F.P."/>
            <person name="Paul Ross R."/>
            <person name="Yang R."/>
            <person name="Briner A.E."/>
            <person name="Felis G.E."/>
            <person name="de Vos W.M."/>
            <person name="Barrangou R."/>
            <person name="Klaenhammer T.R."/>
            <person name="Caufield P.W."/>
            <person name="Cui Y."/>
            <person name="Zhang H."/>
            <person name="O'Toole P.W."/>
        </authorList>
    </citation>
    <scope>NUCLEOTIDE SEQUENCE [LARGE SCALE GENOMIC DNA]</scope>
    <source>
        <strain evidence="2 3">DSM 20314</strain>
    </source>
</reference>
<keyword evidence="1" id="KW-0812">Transmembrane</keyword>
<accession>A0A837RES5</accession>